<dbReference type="SUPFAM" id="SSF52540">
    <property type="entry name" value="P-loop containing nucleoside triphosphate hydrolases"/>
    <property type="match status" value="2"/>
</dbReference>
<dbReference type="GO" id="GO:0005524">
    <property type="term" value="F:ATP binding"/>
    <property type="evidence" value="ECO:0007669"/>
    <property type="project" value="InterPro"/>
</dbReference>
<proteinExistence type="inferred from homology"/>
<feature type="coiled-coil region" evidence="9">
    <location>
        <begin position="186"/>
        <end position="343"/>
    </location>
</feature>
<evidence type="ECO:0000313" key="12">
    <source>
        <dbReference type="WBParaSite" id="PgR007_g182_t02"/>
    </source>
</evidence>
<feature type="coiled-coil region" evidence="9">
    <location>
        <begin position="678"/>
        <end position="923"/>
    </location>
</feature>
<feature type="coiled-coil region" evidence="9">
    <location>
        <begin position="399"/>
        <end position="503"/>
    </location>
</feature>
<dbReference type="SMART" id="SM00968">
    <property type="entry name" value="SMC_hinge"/>
    <property type="match status" value="1"/>
</dbReference>
<evidence type="ECO:0000313" key="11">
    <source>
        <dbReference type="Proteomes" id="UP000887569"/>
    </source>
</evidence>
<keyword evidence="3" id="KW-0132">Cell division</keyword>
<dbReference type="Pfam" id="PF06470">
    <property type="entry name" value="SMC_hinge"/>
    <property type="match status" value="1"/>
</dbReference>
<dbReference type="FunFam" id="3.40.50.300:FF:000424">
    <property type="entry name" value="Structural maintenance of chromosomes 3"/>
    <property type="match status" value="1"/>
</dbReference>
<evidence type="ECO:0000256" key="6">
    <source>
        <dbReference type="ARBA" id="ARBA00023242"/>
    </source>
</evidence>
<comment type="similarity">
    <text evidence="2">Belongs to the SMC family. SMC3 subfamily.</text>
</comment>
<organism evidence="11 12">
    <name type="scientific">Parascaris univalens</name>
    <name type="common">Nematode worm</name>
    <dbReference type="NCBI Taxonomy" id="6257"/>
    <lineage>
        <taxon>Eukaryota</taxon>
        <taxon>Metazoa</taxon>
        <taxon>Ecdysozoa</taxon>
        <taxon>Nematoda</taxon>
        <taxon>Chromadorea</taxon>
        <taxon>Rhabditida</taxon>
        <taxon>Spirurina</taxon>
        <taxon>Ascaridomorpha</taxon>
        <taxon>Ascaridoidea</taxon>
        <taxon>Ascarididae</taxon>
        <taxon>Parascaris</taxon>
    </lineage>
</organism>
<name>A0A915AG08_PARUN</name>
<dbReference type="Proteomes" id="UP000887569">
    <property type="component" value="Unplaced"/>
</dbReference>
<dbReference type="Gene3D" id="3.30.70.1620">
    <property type="match status" value="1"/>
</dbReference>
<dbReference type="PANTHER" id="PTHR43977">
    <property type="entry name" value="STRUCTURAL MAINTENANCE OF CHROMOSOMES PROTEIN 3"/>
    <property type="match status" value="1"/>
</dbReference>
<dbReference type="SUPFAM" id="SSF75553">
    <property type="entry name" value="Smc hinge domain"/>
    <property type="match status" value="1"/>
</dbReference>
<evidence type="ECO:0000256" key="2">
    <source>
        <dbReference type="ARBA" id="ARBA00005917"/>
    </source>
</evidence>
<dbReference type="Gene3D" id="1.10.287.1490">
    <property type="match status" value="1"/>
</dbReference>
<evidence type="ECO:0000256" key="4">
    <source>
        <dbReference type="ARBA" id="ARBA00022776"/>
    </source>
</evidence>
<dbReference type="GO" id="GO:0005634">
    <property type="term" value="C:nucleus"/>
    <property type="evidence" value="ECO:0007669"/>
    <property type="project" value="UniProtKB-SubCell"/>
</dbReference>
<dbReference type="GO" id="GO:0016887">
    <property type="term" value="F:ATP hydrolysis activity"/>
    <property type="evidence" value="ECO:0007669"/>
    <property type="project" value="InterPro"/>
</dbReference>
<keyword evidence="6 8" id="KW-0539">Nucleus</keyword>
<dbReference type="Gene3D" id="3.40.50.300">
    <property type="entry name" value="P-loop containing nucleotide triphosphate hydrolases"/>
    <property type="match status" value="2"/>
</dbReference>
<dbReference type="GO" id="GO:0051301">
    <property type="term" value="P:cell division"/>
    <property type="evidence" value="ECO:0007669"/>
    <property type="project" value="UniProtKB-KW"/>
</dbReference>
<evidence type="ECO:0000256" key="1">
    <source>
        <dbReference type="ARBA" id="ARBA00004123"/>
    </source>
</evidence>
<dbReference type="InterPro" id="IPR041741">
    <property type="entry name" value="SMC3_ABC_euk"/>
</dbReference>
<dbReference type="InterPro" id="IPR003395">
    <property type="entry name" value="RecF/RecN/SMC_N"/>
</dbReference>
<evidence type="ECO:0000259" key="10">
    <source>
        <dbReference type="SMART" id="SM00968"/>
    </source>
</evidence>
<dbReference type="FunFam" id="3.40.50.300:FF:000370">
    <property type="entry name" value="Structural maintenance of chromosomes 3"/>
    <property type="match status" value="1"/>
</dbReference>
<evidence type="ECO:0000256" key="5">
    <source>
        <dbReference type="ARBA" id="ARBA00023054"/>
    </source>
</evidence>
<dbReference type="GO" id="GO:0051276">
    <property type="term" value="P:chromosome organization"/>
    <property type="evidence" value="ECO:0007669"/>
    <property type="project" value="InterPro"/>
</dbReference>
<keyword evidence="5 9" id="KW-0175">Coiled coil</keyword>
<sequence length="1203" mass="139231">MYIKEVSITGFRSYLETTVDDFSPRHNVVVGRNGSGKSNFFLAIQFVLSDEFSHLRSDHRQGLIHEGTGEKVSTARVEIVFDNVDRRIVAVDANEVRVGRQVSFKKDQYFIDSKIVSRSDVVNLMESAGFSRSNPYYIVKQGKINELATSPDSHRLKLLREVAGTRVYDERKEESLKILRETSAKSEKIEALLAYIEERLKTLEEEKEDLKEYQKWDKMKRSVEYTIYDNEVKEARKKLDKLAEQREELNTRQSKVTNDLLNAQNRSLKAQAEQRKLEARFKGMREEKEALLSEQTERFQKKTELELRIKDLREDVEKERSGRDKAEDVLNKLKADIQAKEEELNEIAPKYNALVEEAAKLSTDIRISEQRCKELYAKQGYKDQYKTVEERDKVLNKEIRFYDRQLADTEDQIAEIERSLHDEEQEEEQLNQQIMALGLRAEECVDQMSTINLKMADLRRQMDEAATRQQEAARDEKTARDNVEAIKVEVSQAEQDLRKLTAKSVMNGVDSVRRVLQHFRDHNRNGQYDNILNGYHGILLDLFKCDSVYFSAVEVTAGNRLFYHVVNDDRIAMKILKEVNAQRMMGEVNFFPINRLIAKPRKETIDSEGRPLLDSLQYQEIFDVVFRHVFGGTAIVRNMEAGNRIAKNEGFDCVTFDGDQVSRRGAMTGGYLDVKRSRLELQSTVRKLLEQKQDIEEALENAIRKNNEKTAEVERLRMEADALEREVASLRNEHNIASEKKRYLSQQLQQSMKSREPKVAQCVTLKNRIREMQANKESLQRQLGTPLLSQISPEEQTMLQELQAEVKEKKVRLEEVTKQRAKLESVKHRLENQLSTNLLRKRESLQAKIQDISVDEKRNNLQAEMAELKSVNHRLSEIMTRLADLEEHLIEYEESQEKLTRELEDCQEQQKDLEAQVAEFSKQADLICTKQSAMQAKREESMKKIRELGSLPMESKTYESYSLKQLDKKLSEALEQLKKYENVNKKALDQYVQASSRKEELTKRMDEHKANLKSINDLVTVLDHRKYEAIQLTFKQVSKNFQSVFQKLVPGGYGNLVMRVSHDEDSEPGDRPNLPPIETFTGVGIKVSFTGTTETREMQQLSGGQKSLVALALIFAIQKCDPAPFYLFDEIDAALDAQHRKAVADMIHELSENAQFITTTFRAELLGTAEKYFGVRFRNKVSHIDVVTKEQAYDFVEDDQTHG</sequence>
<keyword evidence="7" id="KW-0131">Cell cycle</keyword>
<dbReference type="WBParaSite" id="PgR007_g182_t03">
    <property type="protein sequence ID" value="PgR007_g182_t03"/>
    <property type="gene ID" value="PgR007_g182"/>
</dbReference>
<evidence type="ECO:0000256" key="7">
    <source>
        <dbReference type="ARBA" id="ARBA00023306"/>
    </source>
</evidence>
<dbReference type="GO" id="GO:0005694">
    <property type="term" value="C:chromosome"/>
    <property type="evidence" value="ECO:0007669"/>
    <property type="project" value="InterPro"/>
</dbReference>
<comment type="subcellular location">
    <subcellularLocation>
        <location evidence="1 8">Nucleus</location>
    </subcellularLocation>
</comment>
<keyword evidence="4" id="KW-0498">Mitosis</keyword>
<evidence type="ECO:0000256" key="8">
    <source>
        <dbReference type="PIRNR" id="PIRNR005719"/>
    </source>
</evidence>
<dbReference type="Gene3D" id="1.20.1060.20">
    <property type="match status" value="1"/>
</dbReference>
<protein>
    <recommendedName>
        <fullName evidence="8">Structural maintenance of chromosomes protein</fullName>
    </recommendedName>
</protein>
<evidence type="ECO:0000256" key="9">
    <source>
        <dbReference type="SAM" id="Coils"/>
    </source>
</evidence>
<keyword evidence="11" id="KW-1185">Reference proteome</keyword>
<evidence type="ECO:0000256" key="3">
    <source>
        <dbReference type="ARBA" id="ARBA00022618"/>
    </source>
</evidence>
<evidence type="ECO:0000313" key="13">
    <source>
        <dbReference type="WBParaSite" id="PgR007_g182_t03"/>
    </source>
</evidence>
<dbReference type="InterPro" id="IPR010935">
    <property type="entry name" value="SMC_hinge"/>
</dbReference>
<dbReference type="InterPro" id="IPR024704">
    <property type="entry name" value="SMC"/>
</dbReference>
<feature type="coiled-coil region" evidence="9">
    <location>
        <begin position="963"/>
        <end position="1018"/>
    </location>
</feature>
<reference evidence="12 13" key="1">
    <citation type="submission" date="2022-11" db="UniProtKB">
        <authorList>
            <consortium name="WormBaseParasite"/>
        </authorList>
    </citation>
    <scope>IDENTIFICATION</scope>
</reference>
<dbReference type="InterPro" id="IPR027417">
    <property type="entry name" value="P-loop_NTPase"/>
</dbReference>
<accession>A0A915AG08</accession>
<dbReference type="GO" id="GO:0032991">
    <property type="term" value="C:protein-containing complex"/>
    <property type="evidence" value="ECO:0007669"/>
    <property type="project" value="UniProtKB-ARBA"/>
</dbReference>
<dbReference type="WBParaSite" id="PgR007_g182_t02">
    <property type="protein sequence ID" value="PgR007_g182_t02"/>
    <property type="gene ID" value="PgR007_g182"/>
</dbReference>
<feature type="domain" description="SMC hinge" evidence="10">
    <location>
        <begin position="533"/>
        <end position="646"/>
    </location>
</feature>
<dbReference type="AlphaFoldDB" id="A0A915AG08"/>
<dbReference type="CDD" id="cd03272">
    <property type="entry name" value="ABC_SMC3_euk"/>
    <property type="match status" value="1"/>
</dbReference>
<dbReference type="PIRSF" id="PIRSF005719">
    <property type="entry name" value="SMC"/>
    <property type="match status" value="1"/>
</dbReference>
<dbReference type="Pfam" id="PF02463">
    <property type="entry name" value="SMC_N"/>
    <property type="match status" value="1"/>
</dbReference>
<dbReference type="InterPro" id="IPR036277">
    <property type="entry name" value="SMC_hinge_sf"/>
</dbReference>